<dbReference type="InterPro" id="IPR011701">
    <property type="entry name" value="MFS"/>
</dbReference>
<protein>
    <recommendedName>
        <fullName evidence="6">Major facilitator superfamily (MFS) profile domain-containing protein</fullName>
    </recommendedName>
</protein>
<evidence type="ECO:0000313" key="5">
    <source>
        <dbReference type="Proteomes" id="UP000091967"/>
    </source>
</evidence>
<keyword evidence="3" id="KW-1133">Transmembrane helix</keyword>
<evidence type="ECO:0000313" key="4">
    <source>
        <dbReference type="EMBL" id="OBS18808.1"/>
    </source>
</evidence>
<feature type="transmembrane region" description="Helical" evidence="3">
    <location>
        <begin position="193"/>
        <end position="214"/>
    </location>
</feature>
<dbReference type="SUPFAM" id="SSF103473">
    <property type="entry name" value="MFS general substrate transporter"/>
    <property type="match status" value="1"/>
</dbReference>
<feature type="transmembrane region" description="Helical" evidence="3">
    <location>
        <begin position="324"/>
        <end position="342"/>
    </location>
</feature>
<feature type="transmembrane region" description="Helical" evidence="3">
    <location>
        <begin position="442"/>
        <end position="464"/>
    </location>
</feature>
<feature type="transmembrane region" description="Helical" evidence="3">
    <location>
        <begin position="90"/>
        <end position="109"/>
    </location>
</feature>
<evidence type="ECO:0000256" key="1">
    <source>
        <dbReference type="ARBA" id="ARBA00004141"/>
    </source>
</evidence>
<dbReference type="InterPro" id="IPR036259">
    <property type="entry name" value="MFS_trans_sf"/>
</dbReference>
<dbReference type="AlphaFoldDB" id="A0A1B8AEA6"/>
<dbReference type="OMA" id="PRQAFIS"/>
<evidence type="ECO:0000256" key="3">
    <source>
        <dbReference type="SAM" id="Phobius"/>
    </source>
</evidence>
<organism evidence="4 5">
    <name type="scientific">Fusarium poae</name>
    <dbReference type="NCBI Taxonomy" id="36050"/>
    <lineage>
        <taxon>Eukaryota</taxon>
        <taxon>Fungi</taxon>
        <taxon>Dikarya</taxon>
        <taxon>Ascomycota</taxon>
        <taxon>Pezizomycotina</taxon>
        <taxon>Sordariomycetes</taxon>
        <taxon>Hypocreomycetidae</taxon>
        <taxon>Hypocreales</taxon>
        <taxon>Nectriaceae</taxon>
        <taxon>Fusarium</taxon>
    </lineage>
</organism>
<evidence type="ECO:0008006" key="6">
    <source>
        <dbReference type="Google" id="ProtNLM"/>
    </source>
</evidence>
<reference evidence="4 5" key="1">
    <citation type="submission" date="2016-06" db="EMBL/GenBank/DDBJ databases">
        <title>Living apart together: crosstalk between the core and supernumerary genomes in a fungal plant pathogen.</title>
        <authorList>
            <person name="Vanheule A."/>
            <person name="Audenaert K."/>
            <person name="Warris S."/>
            <person name="Van De Geest H."/>
            <person name="Schijlen E."/>
            <person name="Hofte M."/>
            <person name="De Saeger S."/>
            <person name="Haesaert G."/>
            <person name="Waalwijk C."/>
            <person name="Van Der Lee T."/>
        </authorList>
    </citation>
    <scope>NUCLEOTIDE SEQUENCE [LARGE SCALE GENOMIC DNA]</scope>
    <source>
        <strain evidence="4 5">2516</strain>
    </source>
</reference>
<dbReference type="Pfam" id="PF07690">
    <property type="entry name" value="MFS_1"/>
    <property type="match status" value="2"/>
</dbReference>
<sequence>MAGWKPARGFLSSIGADVLWQSSRDLKILILLRFIRLLGYGGTTLILALYLNALGFHDNQIGLFMTLTLVGDLAISFVLTWVGDRVGVRWTAAVGALLMCLGGVAFAYLENFWLLLLASIVAVINPSANEIDPFKAIEESAIARLSTSHTCNEMFAWWSMLGMFGTAASNLLTGWVINALQDAGLEKVSCHRMVFLAYAVIGLIKLICSLFLSADVERIVEQKEHCATPPSGFHPVEADEEEDAPLLTENIPNYGGVVDDLQNPESQAKIIADVQEKRLFTRESFDFMWKLSIAMGLDFVGSGLAQISWMIYFFKREYDMPEGALGSATFTAGIISSILNLASSPLSRSIGQVQTMVLCHTINSASLLMVSVPGNKYVALVIFIFRIVTREIDSAPRQAFISAGVLDHERTSAMGVVNIVKTIGSCVGLYVTGLFAGLDQFWLAFIVAGALKLSYNVLILVFFWKRR</sequence>
<gene>
    <name evidence="4" type="ORF">FPOA_10536</name>
</gene>
<dbReference type="Gene3D" id="1.20.1250.20">
    <property type="entry name" value="MFS general substrate transporter like domains"/>
    <property type="match status" value="1"/>
</dbReference>
<comment type="caution">
    <text evidence="4">The sequence shown here is derived from an EMBL/GenBank/DDBJ whole genome shotgun (WGS) entry which is preliminary data.</text>
</comment>
<dbReference type="GO" id="GO:0022857">
    <property type="term" value="F:transmembrane transporter activity"/>
    <property type="evidence" value="ECO:0007669"/>
    <property type="project" value="InterPro"/>
</dbReference>
<feature type="transmembrane region" description="Helical" evidence="3">
    <location>
        <begin position="30"/>
        <end position="51"/>
    </location>
</feature>
<keyword evidence="2" id="KW-0325">Glycoprotein</keyword>
<feature type="transmembrane region" description="Helical" evidence="3">
    <location>
        <begin position="287"/>
        <end position="312"/>
    </location>
</feature>
<accession>A0A1B8AEA6</accession>
<feature type="transmembrane region" description="Helical" evidence="3">
    <location>
        <begin position="63"/>
        <end position="83"/>
    </location>
</feature>
<dbReference type="Proteomes" id="UP000091967">
    <property type="component" value="Unassembled WGS sequence"/>
</dbReference>
<feature type="transmembrane region" description="Helical" evidence="3">
    <location>
        <begin position="416"/>
        <end position="436"/>
    </location>
</feature>
<dbReference type="OrthoDB" id="10027823at2759"/>
<dbReference type="GO" id="GO:0000329">
    <property type="term" value="C:fungal-type vacuole membrane"/>
    <property type="evidence" value="ECO:0007669"/>
    <property type="project" value="TreeGrafter"/>
</dbReference>
<name>A0A1B8AEA6_FUSPO</name>
<comment type="subcellular location">
    <subcellularLocation>
        <location evidence="1">Membrane</location>
        <topology evidence="1">Multi-pass membrane protein</topology>
    </subcellularLocation>
</comment>
<keyword evidence="3" id="KW-0472">Membrane</keyword>
<evidence type="ECO:0000256" key="2">
    <source>
        <dbReference type="ARBA" id="ARBA00023180"/>
    </source>
</evidence>
<proteinExistence type="predicted"/>
<feature type="transmembrane region" description="Helical" evidence="3">
    <location>
        <begin position="155"/>
        <end position="181"/>
    </location>
</feature>
<dbReference type="PANTHER" id="PTHR23520">
    <property type="entry name" value="TRANSPORTER, PUTATIVE (AFU_ORTHOLOGUE AFUA_3G04000)-RELATED"/>
    <property type="match status" value="1"/>
</dbReference>
<dbReference type="PANTHER" id="PTHR23520:SF5">
    <property type="entry name" value="TRANSPORTER, PUTATIVE (AFU_ORTHOLOGUE AFUA_3G04000)-RELATED"/>
    <property type="match status" value="1"/>
</dbReference>
<keyword evidence="5" id="KW-1185">Reference proteome</keyword>
<keyword evidence="3" id="KW-0812">Transmembrane</keyword>
<dbReference type="STRING" id="36050.A0A1B8AEA6"/>
<dbReference type="EMBL" id="LYXU01000004">
    <property type="protein sequence ID" value="OBS18808.1"/>
    <property type="molecule type" value="Genomic_DNA"/>
</dbReference>